<dbReference type="InterPro" id="IPR023753">
    <property type="entry name" value="FAD/NAD-binding_dom"/>
</dbReference>
<evidence type="ECO:0000259" key="7">
    <source>
        <dbReference type="Pfam" id="PF07992"/>
    </source>
</evidence>
<comment type="cofactor">
    <cofactor evidence="6">
        <name>FAD</name>
        <dbReference type="ChEBI" id="CHEBI:57692"/>
    </cofactor>
    <text evidence="6">Binds 1 FAD per subunit.</text>
</comment>
<feature type="binding site" evidence="6">
    <location>
        <position position="41"/>
    </location>
    <ligand>
        <name>FAD</name>
        <dbReference type="ChEBI" id="CHEBI:57692"/>
    </ligand>
</feature>
<feature type="binding site" evidence="6">
    <location>
        <position position="33"/>
    </location>
    <ligand>
        <name>FAD</name>
        <dbReference type="ChEBI" id="CHEBI:57692"/>
    </ligand>
</feature>
<sequence length="317" mass="35344">MNNYDLAIIGAGPTGLFASAFANLHGLKTITFEALSKVGGQVQWLYPQKNIQDIAGYKSITGINLINNLSLQAAKTTFITNHKVKIIERKENSTFSIDDTYTVKSIIIAAGLGAFRPKKFPIQLNENLQKHFHYFMTTPEDFTNKDIAIFGGGDSALDWSLQLAPQSHISIVHRRNQFRGLESSVQQLKNLDNVEFFTPYLPKDVNLVDNKIVLTLKAVGTDSIIEKKFDEALVAYGFRSDNLQLRRWGLELEEGLLKVSRTMQTNIDGIYAIGDTVNYPGRVPMIALGFGEAQIAVTNIMNDLFPDKKMTLHSTSI</sequence>
<evidence type="ECO:0000256" key="1">
    <source>
        <dbReference type="ARBA" id="ARBA00011738"/>
    </source>
</evidence>
<evidence type="ECO:0000313" key="9">
    <source>
        <dbReference type="Proteomes" id="UP001519292"/>
    </source>
</evidence>
<dbReference type="SUPFAM" id="SSF51905">
    <property type="entry name" value="FAD/NAD(P)-binding domain"/>
    <property type="match status" value="1"/>
</dbReference>
<dbReference type="PANTHER" id="PTHR48105">
    <property type="entry name" value="THIOREDOXIN REDUCTASE 1-RELATED-RELATED"/>
    <property type="match status" value="1"/>
</dbReference>
<dbReference type="Gene3D" id="3.50.50.60">
    <property type="entry name" value="FAD/NAD(P)-binding domain"/>
    <property type="match status" value="2"/>
</dbReference>
<evidence type="ECO:0000256" key="2">
    <source>
        <dbReference type="ARBA" id="ARBA00022630"/>
    </source>
</evidence>
<dbReference type="PRINTS" id="PR00469">
    <property type="entry name" value="PNDRDTASEII"/>
</dbReference>
<evidence type="ECO:0000256" key="4">
    <source>
        <dbReference type="ARBA" id="ARBA00022857"/>
    </source>
</evidence>
<dbReference type="InterPro" id="IPR036188">
    <property type="entry name" value="FAD/NAD-bd_sf"/>
</dbReference>
<feature type="binding site" evidence="6">
    <location>
        <position position="315"/>
    </location>
    <ligand>
        <name>FAD</name>
        <dbReference type="ChEBI" id="CHEBI:57692"/>
    </ligand>
</feature>
<feature type="binding site" evidence="6">
    <location>
        <position position="275"/>
    </location>
    <ligand>
        <name>FAD</name>
        <dbReference type="ChEBI" id="CHEBI:57692"/>
    </ligand>
</feature>
<feature type="binding site" evidence="6">
    <location>
        <position position="14"/>
    </location>
    <ligand>
        <name>FAD</name>
        <dbReference type="ChEBI" id="CHEBI:57692"/>
    </ligand>
</feature>
<comment type="catalytic activity">
    <reaction evidence="6">
        <text>2 reduced [2Fe-2S]-[ferredoxin] + NADP(+) + H(+) = 2 oxidized [2Fe-2S]-[ferredoxin] + NADPH</text>
        <dbReference type="Rhea" id="RHEA:20125"/>
        <dbReference type="Rhea" id="RHEA-COMP:10000"/>
        <dbReference type="Rhea" id="RHEA-COMP:10001"/>
        <dbReference type="ChEBI" id="CHEBI:15378"/>
        <dbReference type="ChEBI" id="CHEBI:33737"/>
        <dbReference type="ChEBI" id="CHEBI:33738"/>
        <dbReference type="ChEBI" id="CHEBI:57783"/>
        <dbReference type="ChEBI" id="CHEBI:58349"/>
        <dbReference type="EC" id="1.18.1.2"/>
    </reaction>
</comment>
<dbReference type="InterPro" id="IPR050097">
    <property type="entry name" value="Ferredoxin-NADP_redctase_2"/>
</dbReference>
<gene>
    <name evidence="8" type="ORF">J2Z60_001779</name>
</gene>
<organism evidence="8 9">
    <name type="scientific">Lactobacillus colini</name>
    <dbReference type="NCBI Taxonomy" id="1819254"/>
    <lineage>
        <taxon>Bacteria</taxon>
        <taxon>Bacillati</taxon>
        <taxon>Bacillota</taxon>
        <taxon>Bacilli</taxon>
        <taxon>Lactobacillales</taxon>
        <taxon>Lactobacillaceae</taxon>
        <taxon>Lactobacillus</taxon>
    </lineage>
</organism>
<accession>A0ABS4MGZ4</accession>
<reference evidence="8 9" key="1">
    <citation type="submission" date="2021-03" db="EMBL/GenBank/DDBJ databases">
        <title>Genomic Encyclopedia of Type Strains, Phase IV (KMG-IV): sequencing the most valuable type-strain genomes for metagenomic binning, comparative biology and taxonomic classification.</title>
        <authorList>
            <person name="Goeker M."/>
        </authorList>
    </citation>
    <scope>NUCLEOTIDE SEQUENCE [LARGE SCALE GENOMIC DNA]</scope>
    <source>
        <strain evidence="8 9">DSM 101872</strain>
    </source>
</reference>
<evidence type="ECO:0000256" key="3">
    <source>
        <dbReference type="ARBA" id="ARBA00022827"/>
    </source>
</evidence>
<dbReference type="HAMAP" id="MF_01685">
    <property type="entry name" value="FENR2"/>
    <property type="match status" value="1"/>
</dbReference>
<comment type="caution">
    <text evidence="8">The sequence shown here is derived from an EMBL/GenBank/DDBJ whole genome shotgun (WGS) entry which is preliminary data.</text>
</comment>
<dbReference type="Proteomes" id="UP001519292">
    <property type="component" value="Unassembled WGS sequence"/>
</dbReference>
<dbReference type="Pfam" id="PF07992">
    <property type="entry name" value="Pyr_redox_2"/>
    <property type="match status" value="1"/>
</dbReference>
<evidence type="ECO:0000256" key="5">
    <source>
        <dbReference type="ARBA" id="ARBA00023002"/>
    </source>
</evidence>
<name>A0ABS4MGZ4_9LACO</name>
<comment type="similarity">
    <text evidence="6">Belongs to the ferredoxin--NADP reductase type 2 family.</text>
</comment>
<feature type="domain" description="FAD/NAD(P)-binding" evidence="7">
    <location>
        <begin position="4"/>
        <end position="283"/>
    </location>
</feature>
<evidence type="ECO:0000313" key="8">
    <source>
        <dbReference type="EMBL" id="MBP2058594.1"/>
    </source>
</evidence>
<protein>
    <recommendedName>
        <fullName evidence="6">Ferredoxin--NADP reductase</fullName>
        <shortName evidence="6">FNR</shortName>
        <shortName evidence="6">Fd-NADP(+) reductase</shortName>
        <ecNumber evidence="6">1.18.1.2</ecNumber>
    </recommendedName>
</protein>
<dbReference type="EC" id="1.18.1.2" evidence="6"/>
<comment type="subunit">
    <text evidence="1 6">Homodimer.</text>
</comment>
<keyword evidence="5 6" id="KW-0560">Oxidoreductase</keyword>
<evidence type="ECO:0000256" key="6">
    <source>
        <dbReference type="HAMAP-Rule" id="MF_01685"/>
    </source>
</evidence>
<dbReference type="EMBL" id="JAGGLU010000011">
    <property type="protein sequence ID" value="MBP2058594.1"/>
    <property type="molecule type" value="Genomic_DNA"/>
</dbReference>
<keyword evidence="4 6" id="KW-0521">NADP</keyword>
<dbReference type="InterPro" id="IPR022890">
    <property type="entry name" value="Fd--NADP_Rdtase_type_2"/>
</dbReference>
<keyword evidence="9" id="KW-1185">Reference proteome</keyword>
<feature type="binding site" evidence="6">
    <location>
        <position position="115"/>
    </location>
    <ligand>
        <name>FAD</name>
        <dbReference type="ChEBI" id="CHEBI:57692"/>
    </ligand>
</feature>
<keyword evidence="2 6" id="KW-0285">Flavoprotein</keyword>
<dbReference type="RefSeq" id="WP_209687324.1">
    <property type="nucleotide sequence ID" value="NZ_JAGGLU010000011.1"/>
</dbReference>
<dbReference type="PRINTS" id="PR00368">
    <property type="entry name" value="FADPNR"/>
</dbReference>
<proteinExistence type="inferred from homology"/>
<feature type="binding site" evidence="6">
    <location>
        <position position="46"/>
    </location>
    <ligand>
        <name>FAD</name>
        <dbReference type="ChEBI" id="CHEBI:57692"/>
    </ligand>
</feature>
<keyword evidence="3 6" id="KW-0274">FAD</keyword>
<feature type="binding site" evidence="6">
    <location>
        <position position="84"/>
    </location>
    <ligand>
        <name>FAD</name>
        <dbReference type="ChEBI" id="CHEBI:57692"/>
    </ligand>
</feature>
<dbReference type="GO" id="GO:0004791">
    <property type="term" value="F:thioredoxin-disulfide reductase (NADPH) activity"/>
    <property type="evidence" value="ECO:0007669"/>
    <property type="project" value="UniProtKB-EC"/>
</dbReference>